<dbReference type="InterPro" id="IPR027417">
    <property type="entry name" value="P-loop_NTPase"/>
</dbReference>
<dbReference type="InterPro" id="IPR046461">
    <property type="entry name" value="TerL_ATPase"/>
</dbReference>
<name>A0A6J5RKG4_9CAUD</name>
<dbReference type="GO" id="GO:0003676">
    <property type="term" value="F:nucleic acid binding"/>
    <property type="evidence" value="ECO:0007669"/>
    <property type="project" value="InterPro"/>
</dbReference>
<accession>A0A6J5RKG4</accession>
<dbReference type="EMBL" id="LR797217">
    <property type="protein sequence ID" value="CAB4194697.1"/>
    <property type="molecule type" value="Genomic_DNA"/>
</dbReference>
<feature type="domain" description="HNH nuclease" evidence="1">
    <location>
        <begin position="12"/>
        <end position="61"/>
    </location>
</feature>
<sequence length="565" mass="62837">MTQRHYNSKQYKDNRAQVLADNPQCYICGRNAQTVDHLLEVDRGGTHDIENLAPCCTSCNSRRGQKYGETKKQMKKNGDDFFIPPTDDPALFLAVSLEELAGTGENQSALPQVNAYLPRLETTGYGTLSYGPQVVSWAKTFMGLDLFEWQAHALFGQLAHDENGDLLFRESLVSTARQNGKSIGLQALIGWWLTEMPKLRGKPQSILSVANRLDRAESLFNALAPMLVELFGGKAMRTFGRKSVEMPDGSMWEVRSSSPNLHGGSYDLVAADELFNISDRFMDAIRPTMIARKSPLLSTWSTAGDESSVAMIHMRETAINEIEKSERSRLYFAEWSIGDRDWRDPQNWIYANPCLGKTITIEALQAVSKKDSFLRAHLNMWVSSRGSWLEEGVWASCKIDGPMPVGGVLAVEMSMDTNRYVAVRSSMFDGVVTTFVEFIVDNEASMWAEVDRVMADKLVALAITPTLEIHAPLSLRRRMTVVGQAELIKFTGLAQKMILEGRVKHLGQLTLSEHMNRAVMIKTGAGVTLSHKSSPGPIELAKCAVWGIALSSKYQNRAKPMMVVS</sequence>
<dbReference type="GO" id="GO:0004519">
    <property type="term" value="F:endonuclease activity"/>
    <property type="evidence" value="ECO:0007669"/>
    <property type="project" value="InterPro"/>
</dbReference>
<dbReference type="PANTHER" id="PTHR41287">
    <property type="match status" value="1"/>
</dbReference>
<dbReference type="Pfam" id="PF01844">
    <property type="entry name" value="HNH"/>
    <property type="match status" value="1"/>
</dbReference>
<gene>
    <name evidence="2" type="ORF">UFOVP1271_12</name>
</gene>
<dbReference type="Pfam" id="PF03354">
    <property type="entry name" value="TerL_ATPase"/>
    <property type="match status" value="1"/>
</dbReference>
<evidence type="ECO:0000259" key="1">
    <source>
        <dbReference type="SMART" id="SM00507"/>
    </source>
</evidence>
<dbReference type="SMART" id="SM00507">
    <property type="entry name" value="HNHc"/>
    <property type="match status" value="1"/>
</dbReference>
<dbReference type="CDD" id="cd00085">
    <property type="entry name" value="HNHc"/>
    <property type="match status" value="1"/>
</dbReference>
<proteinExistence type="predicted"/>
<dbReference type="Gene3D" id="3.40.50.300">
    <property type="entry name" value="P-loop containing nucleotide triphosphate hydrolases"/>
    <property type="match status" value="1"/>
</dbReference>
<dbReference type="InterPro" id="IPR002711">
    <property type="entry name" value="HNH"/>
</dbReference>
<reference evidence="2" key="1">
    <citation type="submission" date="2020-05" db="EMBL/GenBank/DDBJ databases">
        <authorList>
            <person name="Chiriac C."/>
            <person name="Salcher M."/>
            <person name="Ghai R."/>
            <person name="Kavagutti S V."/>
        </authorList>
    </citation>
    <scope>NUCLEOTIDE SEQUENCE</scope>
</reference>
<dbReference type="InterPro" id="IPR005021">
    <property type="entry name" value="Terminase_largesu-like"/>
</dbReference>
<protein>
    <submittedName>
        <fullName evidence="2">HNHc domain containing protein</fullName>
    </submittedName>
</protein>
<evidence type="ECO:0000313" key="2">
    <source>
        <dbReference type="EMBL" id="CAB4194697.1"/>
    </source>
</evidence>
<organism evidence="2">
    <name type="scientific">uncultured Caudovirales phage</name>
    <dbReference type="NCBI Taxonomy" id="2100421"/>
    <lineage>
        <taxon>Viruses</taxon>
        <taxon>Duplodnaviria</taxon>
        <taxon>Heunggongvirae</taxon>
        <taxon>Uroviricota</taxon>
        <taxon>Caudoviricetes</taxon>
        <taxon>Peduoviridae</taxon>
        <taxon>Maltschvirus</taxon>
        <taxon>Maltschvirus maltsch</taxon>
    </lineage>
</organism>
<dbReference type="InterPro" id="IPR003615">
    <property type="entry name" value="HNH_nuc"/>
</dbReference>
<dbReference type="Gene3D" id="1.10.30.50">
    <property type="match status" value="1"/>
</dbReference>
<dbReference type="GO" id="GO:0008270">
    <property type="term" value="F:zinc ion binding"/>
    <property type="evidence" value="ECO:0007669"/>
    <property type="project" value="InterPro"/>
</dbReference>
<dbReference type="PANTHER" id="PTHR41287:SF1">
    <property type="entry name" value="PROTEIN YMFN"/>
    <property type="match status" value="1"/>
</dbReference>